<evidence type="ECO:0000256" key="12">
    <source>
        <dbReference type="SAM" id="Phobius"/>
    </source>
</evidence>
<dbReference type="PROSITE" id="PS50893">
    <property type="entry name" value="ABC_TRANSPORTER_2"/>
    <property type="match status" value="2"/>
</dbReference>
<evidence type="ECO:0000256" key="9">
    <source>
        <dbReference type="ARBA" id="ARBA00023136"/>
    </source>
</evidence>
<dbReference type="FunFam" id="3.40.50.300:FF:000074">
    <property type="entry name" value="Multidrug resistance-associated protein 5 isoform 1"/>
    <property type="match status" value="1"/>
</dbReference>
<dbReference type="InterPro" id="IPR003593">
    <property type="entry name" value="AAA+_ATPase"/>
</dbReference>
<dbReference type="SUPFAM" id="SSF90123">
    <property type="entry name" value="ABC transporter transmembrane region"/>
    <property type="match status" value="2"/>
</dbReference>
<dbReference type="Pfam" id="PF00664">
    <property type="entry name" value="ABC_membrane"/>
    <property type="match status" value="2"/>
</dbReference>
<dbReference type="Ensembl" id="ENSOANT00000023384.2">
    <property type="protein sequence ID" value="ENSOANP00000023380.2"/>
    <property type="gene ID" value="ENSOANG00000014849.4"/>
</dbReference>
<dbReference type="FunFam" id="1.20.1560.10:FF:000012">
    <property type="entry name" value="ATP binding cassette subfamily C member 5"/>
    <property type="match status" value="1"/>
</dbReference>
<dbReference type="GO" id="GO:0012505">
    <property type="term" value="C:endomembrane system"/>
    <property type="evidence" value="ECO:0007669"/>
    <property type="project" value="UniProtKB-SubCell"/>
</dbReference>
<dbReference type="HOGENOM" id="CLU_000604_27_1_1"/>
<dbReference type="GO" id="GO:0005886">
    <property type="term" value="C:plasma membrane"/>
    <property type="evidence" value="ECO:0000318"/>
    <property type="project" value="GO_Central"/>
</dbReference>
<evidence type="ECO:0000313" key="15">
    <source>
        <dbReference type="Ensembl" id="ENSOANP00000023380.2"/>
    </source>
</evidence>
<keyword evidence="7" id="KW-0067">ATP-binding</keyword>
<dbReference type="SUPFAM" id="SSF52540">
    <property type="entry name" value="P-loop containing nucleoside triphosphate hydrolases"/>
    <property type="match status" value="2"/>
</dbReference>
<dbReference type="InterPro" id="IPR050173">
    <property type="entry name" value="ABC_transporter_C-like"/>
</dbReference>
<dbReference type="CDD" id="cd18599">
    <property type="entry name" value="ABC_6TM_MRP5_8_9_D2"/>
    <property type="match status" value="1"/>
</dbReference>
<dbReference type="InterPro" id="IPR017871">
    <property type="entry name" value="ABC_transporter-like_CS"/>
</dbReference>
<feature type="transmembrane region" description="Helical" evidence="12">
    <location>
        <begin position="341"/>
        <end position="367"/>
    </location>
</feature>
<feature type="domain" description="ABC transmembrane type-1" evidence="14">
    <location>
        <begin position="102"/>
        <end position="368"/>
    </location>
</feature>
<gene>
    <name evidence="15" type="primary">ABCC11</name>
</gene>
<feature type="transmembrane region" description="Helical" evidence="12">
    <location>
        <begin position="215"/>
        <end position="248"/>
    </location>
</feature>
<keyword evidence="10" id="KW-0325">Glycoprotein</keyword>
<feature type="transmembrane region" description="Helical" evidence="12">
    <location>
        <begin position="858"/>
        <end position="879"/>
    </location>
</feature>
<dbReference type="GO" id="GO:0140359">
    <property type="term" value="F:ABC-type transporter activity"/>
    <property type="evidence" value="ECO:0000318"/>
    <property type="project" value="GO_Central"/>
</dbReference>
<evidence type="ECO:0000259" key="14">
    <source>
        <dbReference type="PROSITE" id="PS50929"/>
    </source>
</evidence>
<feature type="domain" description="ABC transporter" evidence="13">
    <location>
        <begin position="432"/>
        <end position="661"/>
    </location>
</feature>
<evidence type="ECO:0000256" key="1">
    <source>
        <dbReference type="ARBA" id="ARBA00004127"/>
    </source>
</evidence>
<dbReference type="PANTHER" id="PTHR24223">
    <property type="entry name" value="ATP-BINDING CASSETTE SUB-FAMILY C"/>
    <property type="match status" value="1"/>
</dbReference>
<comment type="similarity">
    <text evidence="2">Belongs to the ABC transporter superfamily. ABCC family. Conjugate transporter (TC 3.A.1.208) subfamily.</text>
</comment>
<dbReference type="GO" id="GO:0015431">
    <property type="term" value="F:ABC-type glutathione S-conjugate transporter activity"/>
    <property type="evidence" value="ECO:0007669"/>
    <property type="project" value="Ensembl"/>
</dbReference>
<dbReference type="PANTHER" id="PTHR24223:SF168">
    <property type="entry name" value="ATP-BINDING CASSETTE SUB-FAMILY C MEMBER 11"/>
    <property type="match status" value="1"/>
</dbReference>
<reference evidence="15" key="2">
    <citation type="submission" date="2025-08" db="UniProtKB">
        <authorList>
            <consortium name="Ensembl"/>
        </authorList>
    </citation>
    <scope>IDENTIFICATION</scope>
    <source>
        <strain evidence="15">Glennie</strain>
    </source>
</reference>
<keyword evidence="5" id="KW-0677">Repeat</keyword>
<evidence type="ECO:0000256" key="11">
    <source>
        <dbReference type="SAM" id="MobiDB-lite"/>
    </source>
</evidence>
<dbReference type="GO" id="GO:0015432">
    <property type="term" value="F:ABC-type bile acid transporter activity"/>
    <property type="evidence" value="ECO:0007669"/>
    <property type="project" value="Ensembl"/>
</dbReference>
<organism evidence="15 16">
    <name type="scientific">Ornithorhynchus anatinus</name>
    <name type="common">Duckbill platypus</name>
    <dbReference type="NCBI Taxonomy" id="9258"/>
    <lineage>
        <taxon>Eukaryota</taxon>
        <taxon>Metazoa</taxon>
        <taxon>Chordata</taxon>
        <taxon>Craniata</taxon>
        <taxon>Vertebrata</taxon>
        <taxon>Euteleostomi</taxon>
        <taxon>Mammalia</taxon>
        <taxon>Monotremata</taxon>
        <taxon>Ornithorhynchidae</taxon>
        <taxon>Ornithorhynchus</taxon>
    </lineage>
</organism>
<evidence type="ECO:0000256" key="2">
    <source>
        <dbReference type="ARBA" id="ARBA00009726"/>
    </source>
</evidence>
<dbReference type="InterPro" id="IPR027417">
    <property type="entry name" value="P-loop_NTPase"/>
</dbReference>
<dbReference type="Pfam" id="PF00005">
    <property type="entry name" value="ABC_tran"/>
    <property type="match status" value="2"/>
</dbReference>
<sequence>MPEVPHPDSDFFPRSPAQHPLDNAGVFSFMTFSWMTSLMMQGYRKRLNENTAPPLSEYESSARNAKRLQVLWEEEVTRCGVDKASLNRVILQFQRTRICINVFVGILSSVLGVLGPVLFIPRILQFSENTSGNIAFGIGYCVALFLSESCKSLTLSLCWIINYRTAARLRTAVSTLAFEKLMKFKSLTHVSIGEAINFFSNDVNYLFEGAAYGPLLFPAISSLFACSICSHFILGLTALLATLLFTLIAPFQVKATSVVSDQRIRTTSEILTSIKLIKMYSWEKSFVEIIQGLRRKERKLLERSRLFQSLNTTILFLIPTIATILIFLIHTLLGLELTSSLAFTTVAVFSPMKLAVFFIPFSIKGITNGEISVMRMKKFFLQEKPVRYVQELKGSQNALVMDDATLSWKQNSSIKNRGAAELDGQGWSGHRLNQENQPNHGPTGPEEKNDGKGMALTKISFAVPKGKVLGICGNTGSGKSCILSALLGEMHLHAGSVGVDGTLAYVPQQAWIFSGTVRENILMGEKYNSSRYRWVISSCCLNRDLQILPFGDLTEIGERGLNLSGGQKQRISLARAVYADREIYLLDDPLSAVDAHVGKNIFEECIKETLRGKTIILVTHLLQYLEFCDQILVLKNGRIHEKGTHSELIQKQGQYAQQVQKLHEQTPQNVKSIVERPEDLPFAFSPALGLGNQLTQKEEIEQGSMSWKIYHHYIQGAGGYLVMVLIFFLMTLSISISAFSYWWLSEWLGQGSTVSAAKLGPPALKKRGSILNNPCLPFDQLVYGVTSLVMILTFISSSGSFTLTTKKASSAFHNNLFKKVLRCPMSFFDTTPTGRLLNCFSGDLDELDRNLPIIVEEFLLLIFILMSIFTIILVLSPYFLVVGGIFTAFPFYLMTVFKASIRVIKRMENCSRSPLFSHILTSVQGLSSIHIYGKTEDYIQHFRTLTDENCNYVLLFMSSVRWMTLRLELLSHFVTLAVALFVVLGPPSISPSYKAMAMSYVLQLATYFQTCTRLGAETEARLTSAERILQYQEKCDPEPPLHITGVNCPKGWPDRGEIIFKDYQMKYRDNSPIILHGINLTFHSQEMVGIVGRTGSGKSSLGVALFQLVEPDAGKIFIDNVDICSIGLEALRTKLSVIPQEPVLFVGTVRFNLDPFDNYTDEQIWKVLERTFLTKAIVNLPGRLQAKVGENGKNFSVGERQLLCIARALLCNTKIILIDEATASVDPETDALIQRTIKEAFKGCTVLIIAHRITTVLDCDRILVMDGGKVVEFDKPGALLQSPDSVLARLLAATSLRRL</sequence>
<dbReference type="Gene3D" id="3.40.50.300">
    <property type="entry name" value="P-loop containing nucleotide triphosphate hydrolases"/>
    <property type="match status" value="2"/>
</dbReference>
<proteinExistence type="inferred from homology"/>
<keyword evidence="9 12" id="KW-0472">Membrane</keyword>
<dbReference type="InterPro" id="IPR003439">
    <property type="entry name" value="ABC_transporter-like_ATP-bd"/>
</dbReference>
<dbReference type="OMA" id="VYHYYIQ"/>
<evidence type="ECO:0000256" key="3">
    <source>
        <dbReference type="ARBA" id="ARBA00022448"/>
    </source>
</evidence>
<feature type="transmembrane region" description="Helical" evidence="12">
    <location>
        <begin position="20"/>
        <end position="40"/>
    </location>
</feature>
<feature type="transmembrane region" description="Helical" evidence="12">
    <location>
        <begin position="969"/>
        <end position="989"/>
    </location>
</feature>
<evidence type="ECO:0000256" key="10">
    <source>
        <dbReference type="ARBA" id="ARBA00023180"/>
    </source>
</evidence>
<dbReference type="GO" id="GO:0015721">
    <property type="term" value="P:bile acid and bile salt transport"/>
    <property type="evidence" value="ECO:0000318"/>
    <property type="project" value="GO_Central"/>
</dbReference>
<reference evidence="15 16" key="1">
    <citation type="journal article" date="2008" name="Nature">
        <title>Genome analysis of the platypus reveals unique signatures of evolution.</title>
        <authorList>
            <person name="Warren W.C."/>
            <person name="Hillier L.W."/>
            <person name="Marshall Graves J.A."/>
            <person name="Birney E."/>
            <person name="Ponting C.P."/>
            <person name="Grutzner F."/>
            <person name="Belov K."/>
            <person name="Miller W."/>
            <person name="Clarke L."/>
            <person name="Chinwalla A.T."/>
            <person name="Yang S.P."/>
            <person name="Heger A."/>
            <person name="Locke D.P."/>
            <person name="Miethke P."/>
            <person name="Waters P.D."/>
            <person name="Veyrunes F."/>
            <person name="Fulton L."/>
            <person name="Fulton B."/>
            <person name="Graves T."/>
            <person name="Wallis J."/>
            <person name="Puente X.S."/>
            <person name="Lopez-Otin C."/>
            <person name="Ordonez G.R."/>
            <person name="Eichler E.E."/>
            <person name="Chen L."/>
            <person name="Cheng Z."/>
            <person name="Deakin J.E."/>
            <person name="Alsop A."/>
            <person name="Thompson K."/>
            <person name="Kirby P."/>
            <person name="Papenfuss A.T."/>
            <person name="Wakefield M.J."/>
            <person name="Olender T."/>
            <person name="Lancet D."/>
            <person name="Huttley G.A."/>
            <person name="Smit A.F."/>
            <person name="Pask A."/>
            <person name="Temple-Smith P."/>
            <person name="Batzer M.A."/>
            <person name="Walker J.A."/>
            <person name="Konkel M.K."/>
            <person name="Harris R.S."/>
            <person name="Whittington C.M."/>
            <person name="Wong E.S."/>
            <person name="Gemmell N.J."/>
            <person name="Buschiazzo E."/>
            <person name="Vargas Jentzsch I.M."/>
            <person name="Merkel A."/>
            <person name="Schmitz J."/>
            <person name="Zemann A."/>
            <person name="Churakov G."/>
            <person name="Kriegs J.O."/>
            <person name="Brosius J."/>
            <person name="Murchison E.P."/>
            <person name="Sachidanandam R."/>
            <person name="Smith C."/>
            <person name="Hannon G.J."/>
            <person name="Tsend-Ayush E."/>
            <person name="McMillan D."/>
            <person name="Attenborough R."/>
            <person name="Rens W."/>
            <person name="Ferguson-Smith M."/>
            <person name="Lefevre C.M."/>
            <person name="Sharp J.A."/>
            <person name="Nicholas K.R."/>
            <person name="Ray D.A."/>
            <person name="Kube M."/>
            <person name="Reinhardt R."/>
            <person name="Pringle T.H."/>
            <person name="Taylor J."/>
            <person name="Jones R.C."/>
            <person name="Nixon B."/>
            <person name="Dacheux J.L."/>
            <person name="Niwa H."/>
            <person name="Sekita Y."/>
            <person name="Huang X."/>
            <person name="Stark A."/>
            <person name="Kheradpour P."/>
            <person name="Kellis M."/>
            <person name="Flicek P."/>
            <person name="Chen Y."/>
            <person name="Webber C."/>
            <person name="Hardison R."/>
            <person name="Nelson J."/>
            <person name="Hallsworth-Pepin K."/>
            <person name="Delehaunty K."/>
            <person name="Markovic C."/>
            <person name="Minx P."/>
            <person name="Feng Y."/>
            <person name="Kremitzki C."/>
            <person name="Mitreva M."/>
            <person name="Glasscock J."/>
            <person name="Wylie T."/>
            <person name="Wohldmann P."/>
            <person name="Thiru P."/>
            <person name="Nhan M.N."/>
            <person name="Pohl C.S."/>
            <person name="Smith S.M."/>
            <person name="Hou S."/>
            <person name="Nefedov M."/>
            <person name="de Jong P.J."/>
            <person name="Renfree M.B."/>
            <person name="Mardis E.R."/>
            <person name="Wilson R.K."/>
        </authorList>
    </citation>
    <scope>NUCLEOTIDE SEQUENCE [LARGE SCALE GENOMIC DNA]</scope>
    <source>
        <strain evidence="15 16">Glennie</strain>
    </source>
</reference>
<dbReference type="GO" id="GO:0016887">
    <property type="term" value="F:ATP hydrolysis activity"/>
    <property type="evidence" value="ECO:0007669"/>
    <property type="project" value="InterPro"/>
</dbReference>
<evidence type="ECO:0000256" key="6">
    <source>
        <dbReference type="ARBA" id="ARBA00022741"/>
    </source>
</evidence>
<dbReference type="GO" id="GO:0008559">
    <property type="term" value="F:ABC-type xenobiotic transporter activity"/>
    <property type="evidence" value="ECO:0007669"/>
    <property type="project" value="Ensembl"/>
</dbReference>
<feature type="transmembrane region" description="Helical" evidence="12">
    <location>
        <begin position="885"/>
        <end position="904"/>
    </location>
</feature>
<dbReference type="STRING" id="9258.ENSOANP00000023380"/>
<evidence type="ECO:0000259" key="13">
    <source>
        <dbReference type="PROSITE" id="PS50893"/>
    </source>
</evidence>
<dbReference type="GO" id="GO:0005524">
    <property type="term" value="F:ATP binding"/>
    <property type="evidence" value="ECO:0007669"/>
    <property type="project" value="UniProtKB-KW"/>
</dbReference>
<evidence type="ECO:0000313" key="16">
    <source>
        <dbReference type="Proteomes" id="UP000002279"/>
    </source>
</evidence>
<dbReference type="FunCoup" id="F7BXT9">
    <property type="interactions" value="39"/>
</dbReference>
<dbReference type="InterPro" id="IPR036640">
    <property type="entry name" value="ABC1_TM_sf"/>
</dbReference>
<dbReference type="FunFam" id="3.40.50.300:FF:001303">
    <property type="entry name" value="ATP binding cassette subfamily C member 11"/>
    <property type="match status" value="1"/>
</dbReference>
<dbReference type="CDD" id="cd03250">
    <property type="entry name" value="ABCC_MRP_domain1"/>
    <property type="match status" value="1"/>
</dbReference>
<evidence type="ECO:0000256" key="5">
    <source>
        <dbReference type="ARBA" id="ARBA00022737"/>
    </source>
</evidence>
<dbReference type="Proteomes" id="UP000002279">
    <property type="component" value="Chromosome 11"/>
</dbReference>
<keyword evidence="6" id="KW-0547">Nucleotide-binding</keyword>
<feature type="transmembrane region" description="Helical" evidence="12">
    <location>
        <begin position="98"/>
        <end position="120"/>
    </location>
</feature>
<evidence type="ECO:0000256" key="4">
    <source>
        <dbReference type="ARBA" id="ARBA00022692"/>
    </source>
</evidence>
<keyword evidence="16" id="KW-1185">Reference proteome</keyword>
<dbReference type="GO" id="GO:0008514">
    <property type="term" value="F:organic anion transmembrane transporter activity"/>
    <property type="evidence" value="ECO:0000318"/>
    <property type="project" value="GO_Central"/>
</dbReference>
<dbReference type="GO" id="GO:0071716">
    <property type="term" value="P:leukotriene transport"/>
    <property type="evidence" value="ECO:0007669"/>
    <property type="project" value="Ensembl"/>
</dbReference>
<evidence type="ECO:0000256" key="7">
    <source>
        <dbReference type="ARBA" id="ARBA00022840"/>
    </source>
</evidence>
<evidence type="ECO:0000256" key="8">
    <source>
        <dbReference type="ARBA" id="ARBA00022989"/>
    </source>
</evidence>
<dbReference type="InParanoid" id="F7BXT9"/>
<feature type="transmembrane region" description="Helical" evidence="12">
    <location>
        <begin position="781"/>
        <end position="803"/>
    </location>
</feature>
<dbReference type="PROSITE" id="PS50929">
    <property type="entry name" value="ABC_TM1F"/>
    <property type="match status" value="2"/>
</dbReference>
<keyword evidence="4 12" id="KW-0812">Transmembrane</keyword>
<dbReference type="GeneTree" id="ENSGT00940000162968"/>
<dbReference type="GO" id="GO:0015216">
    <property type="term" value="F:purine nucleotide transmembrane transporter activity"/>
    <property type="evidence" value="ECO:0000318"/>
    <property type="project" value="GO_Central"/>
</dbReference>
<feature type="transmembrane region" description="Helical" evidence="12">
    <location>
        <begin position="720"/>
        <end position="744"/>
    </location>
</feature>
<protein>
    <submittedName>
        <fullName evidence="15">ATP binding cassette subfamily C member 11</fullName>
    </submittedName>
</protein>
<name>F7BXT9_ORNAN</name>
<dbReference type="GO" id="GO:0016324">
    <property type="term" value="C:apical plasma membrane"/>
    <property type="evidence" value="ECO:0007669"/>
    <property type="project" value="Ensembl"/>
</dbReference>
<dbReference type="InterPro" id="IPR011527">
    <property type="entry name" value="ABC1_TM_dom"/>
</dbReference>
<dbReference type="eggNOG" id="KOG0054">
    <property type="taxonomic scope" value="Eukaryota"/>
</dbReference>
<comment type="subcellular location">
    <subcellularLocation>
        <location evidence="1">Endomembrane system</location>
        <topology evidence="1">Multi-pass membrane protein</topology>
    </subcellularLocation>
</comment>
<feature type="region of interest" description="Disordered" evidence="11">
    <location>
        <begin position="425"/>
        <end position="451"/>
    </location>
</feature>
<dbReference type="PROSITE" id="PS00211">
    <property type="entry name" value="ABC_TRANSPORTER_1"/>
    <property type="match status" value="2"/>
</dbReference>
<feature type="domain" description="ABC transporter" evidence="13">
    <location>
        <begin position="1058"/>
        <end position="1292"/>
    </location>
</feature>
<feature type="domain" description="ABC transmembrane type-1" evidence="14">
    <location>
        <begin position="724"/>
        <end position="1020"/>
    </location>
</feature>
<dbReference type="FunFam" id="1.20.1560.10:FF:000015">
    <property type="entry name" value="multidrug resistance-associated protein 5 isoform X1"/>
    <property type="match status" value="1"/>
</dbReference>
<reference evidence="15" key="3">
    <citation type="submission" date="2025-09" db="UniProtKB">
        <authorList>
            <consortium name="Ensembl"/>
        </authorList>
    </citation>
    <scope>IDENTIFICATION</scope>
    <source>
        <strain evidence="15">Glennie</strain>
    </source>
</reference>
<dbReference type="SMART" id="SM00382">
    <property type="entry name" value="AAA"/>
    <property type="match status" value="2"/>
</dbReference>
<keyword evidence="3" id="KW-0813">Transport</keyword>
<dbReference type="Gene3D" id="1.20.1560.10">
    <property type="entry name" value="ABC transporter type 1, transmembrane domain"/>
    <property type="match status" value="2"/>
</dbReference>
<keyword evidence="8 12" id="KW-1133">Transmembrane helix</keyword>
<feature type="transmembrane region" description="Helical" evidence="12">
    <location>
        <begin position="306"/>
        <end position="329"/>
    </location>
</feature>
<dbReference type="GO" id="GO:0055085">
    <property type="term" value="P:transmembrane transport"/>
    <property type="evidence" value="ECO:0000318"/>
    <property type="project" value="GO_Central"/>
</dbReference>
<dbReference type="CDD" id="cd03244">
    <property type="entry name" value="ABCC_MRP_domain2"/>
    <property type="match status" value="1"/>
</dbReference>
<accession>F7BXT9</accession>